<evidence type="ECO:0000256" key="5">
    <source>
        <dbReference type="ARBA" id="ARBA00023136"/>
    </source>
</evidence>
<evidence type="ECO:0000256" key="4">
    <source>
        <dbReference type="ARBA" id="ARBA00022989"/>
    </source>
</evidence>
<dbReference type="EMBL" id="AE009439">
    <property type="protein sequence ID" value="AAM02800.1"/>
    <property type="molecule type" value="Genomic_DNA"/>
</dbReference>
<evidence type="ECO:0000256" key="1">
    <source>
        <dbReference type="ARBA" id="ARBA00004651"/>
    </source>
</evidence>
<dbReference type="Gene3D" id="3.30.70.120">
    <property type="match status" value="1"/>
</dbReference>
<keyword evidence="3" id="KW-0812">Transmembrane</keyword>
<dbReference type="InterPro" id="IPR019264">
    <property type="entry name" value="DUF2179"/>
</dbReference>
<keyword evidence="5" id="KW-0472">Membrane</keyword>
<keyword evidence="2" id="KW-1003">Cell membrane</keyword>
<proteinExistence type="predicted"/>
<evidence type="ECO:0000313" key="7">
    <source>
        <dbReference type="EMBL" id="AAM02800.1"/>
    </source>
</evidence>
<dbReference type="SMART" id="SM00421">
    <property type="entry name" value="HTH_LUXR"/>
    <property type="match status" value="1"/>
</dbReference>
<dbReference type="GO" id="GO:0005886">
    <property type="term" value="C:plasma membrane"/>
    <property type="evidence" value="ECO:0007669"/>
    <property type="project" value="UniProtKB-SubCell"/>
</dbReference>
<evidence type="ECO:0000256" key="3">
    <source>
        <dbReference type="ARBA" id="ARBA00022692"/>
    </source>
</evidence>
<dbReference type="InterPro" id="IPR013249">
    <property type="entry name" value="RNA_pol_sigma70_r4_t2"/>
</dbReference>
<evidence type="ECO:0000259" key="6">
    <source>
        <dbReference type="PROSITE" id="PS50043"/>
    </source>
</evidence>
<feature type="domain" description="HTH luxR-type" evidence="6">
    <location>
        <begin position="27"/>
        <end position="92"/>
    </location>
</feature>
<keyword evidence="8" id="KW-1185">Reference proteome</keyword>
<gene>
    <name evidence="7" type="ordered locus">MK1587</name>
</gene>
<dbReference type="GO" id="GO:0003677">
    <property type="term" value="F:DNA binding"/>
    <property type="evidence" value="ECO:0007669"/>
    <property type="project" value="UniProtKB-KW"/>
</dbReference>
<dbReference type="Proteomes" id="UP000001826">
    <property type="component" value="Chromosome"/>
</dbReference>
<dbReference type="PaxDb" id="190192-MK1587"/>
<organism evidence="7 8">
    <name type="scientific">Methanopyrus kandleri (strain AV19 / DSM 6324 / JCM 9639 / NBRC 100938)</name>
    <dbReference type="NCBI Taxonomy" id="190192"/>
    <lineage>
        <taxon>Archaea</taxon>
        <taxon>Methanobacteriati</taxon>
        <taxon>Methanobacteriota</taxon>
        <taxon>Methanomada group</taxon>
        <taxon>Methanopyri</taxon>
        <taxon>Methanopyrales</taxon>
        <taxon>Methanopyraceae</taxon>
        <taxon>Methanopyrus</taxon>
    </lineage>
</organism>
<dbReference type="GO" id="GO:0006352">
    <property type="term" value="P:DNA-templated transcription initiation"/>
    <property type="evidence" value="ECO:0007669"/>
    <property type="project" value="InterPro"/>
</dbReference>
<dbReference type="InParanoid" id="Q8TV14"/>
<dbReference type="SUPFAM" id="SSF46894">
    <property type="entry name" value="C-terminal effector domain of the bipartite response regulators"/>
    <property type="match status" value="1"/>
</dbReference>
<keyword evidence="4" id="KW-1133">Transmembrane helix</keyword>
<keyword evidence="7" id="KW-0238">DNA-binding</keyword>
<dbReference type="STRING" id="190192.MK1587"/>
<dbReference type="Gene3D" id="1.10.10.10">
    <property type="entry name" value="Winged helix-like DNA-binding domain superfamily/Winged helix DNA-binding domain"/>
    <property type="match status" value="1"/>
</dbReference>
<dbReference type="KEGG" id="mka:MK1587"/>
<dbReference type="Pfam" id="PF08281">
    <property type="entry name" value="Sigma70_r4_2"/>
    <property type="match status" value="1"/>
</dbReference>
<dbReference type="InterPro" id="IPR016032">
    <property type="entry name" value="Sig_transdc_resp-reg_C-effctor"/>
</dbReference>
<dbReference type="EnsemblBacteria" id="AAM02800">
    <property type="protein sequence ID" value="AAM02800"/>
    <property type="gene ID" value="MK1587"/>
</dbReference>
<name>Q8TV14_METKA</name>
<dbReference type="Pfam" id="PF10035">
    <property type="entry name" value="DUF2179"/>
    <property type="match status" value="1"/>
</dbReference>
<dbReference type="HOGENOM" id="CLU_1521881_0_0_2"/>
<dbReference type="GO" id="GO:0016987">
    <property type="term" value="F:sigma factor activity"/>
    <property type="evidence" value="ECO:0007669"/>
    <property type="project" value="InterPro"/>
</dbReference>
<dbReference type="InterPro" id="IPR015867">
    <property type="entry name" value="N-reg_PII/ATP_PRibTrfase_C"/>
</dbReference>
<reference evidence="7 8" key="1">
    <citation type="journal article" date="2002" name="Proc. Natl. Acad. Sci. U.S.A.">
        <title>The complete genome of hyperthermophile Methanopyrus kandleri AV19 and monophyly of archaeal methanogens.</title>
        <authorList>
            <person name="Slesarev A.I."/>
            <person name="Mezhevaya K.V."/>
            <person name="Makarova K.S."/>
            <person name="Polushin N.N."/>
            <person name="Shcherbinina O.V."/>
            <person name="Shakhova V.V."/>
            <person name="Belova G.I."/>
            <person name="Aravind L."/>
            <person name="Natale D.A."/>
            <person name="Rogozin I.B."/>
            <person name="Tatusov R.L."/>
            <person name="Wolf Y.I."/>
            <person name="Stetter K.O."/>
            <person name="Malykh A.G."/>
            <person name="Koonin E.V."/>
            <person name="Kozyavkin S.A."/>
        </authorList>
    </citation>
    <scope>NUCLEOTIDE SEQUENCE [LARGE SCALE GENOMIC DNA]</scope>
    <source>
        <strain evidence="8">AV19 / DSM 6324 / JCM 9639 / NBRC 100938</strain>
    </source>
</reference>
<dbReference type="CDD" id="cd06170">
    <property type="entry name" value="LuxR_C_like"/>
    <property type="match status" value="1"/>
</dbReference>
<dbReference type="PROSITE" id="PS50043">
    <property type="entry name" value="HTH_LUXR_2"/>
    <property type="match status" value="1"/>
</dbReference>
<dbReference type="InterPro" id="IPR000792">
    <property type="entry name" value="Tscrpt_reg_LuxR_C"/>
</dbReference>
<evidence type="ECO:0000313" key="8">
    <source>
        <dbReference type="Proteomes" id="UP000001826"/>
    </source>
</evidence>
<accession>Q8TV14</accession>
<dbReference type="InterPro" id="IPR036388">
    <property type="entry name" value="WH-like_DNA-bd_sf"/>
</dbReference>
<evidence type="ECO:0000256" key="2">
    <source>
        <dbReference type="ARBA" id="ARBA00022475"/>
    </source>
</evidence>
<protein>
    <submittedName>
        <fullName evidence="7">Predicted transcriptional regulator containing DNA-binding HTH domain</fullName>
    </submittedName>
</protein>
<sequence length="176" mass="19623">MKKIFRNGGFGGPFLMRSGINRDVIEVLMDVYGLTERQATVSVMRSEGMSYREIAEELGITVSGVRNHLEQARMKMKVDNDFQIARIIGKLEMSLGPALVIAIVPVDKSEDVINRLIQEGEGVTEMTGRGGYTGEEQSVLFIITEDEKKVREIIEEEVGREVPMFVMRAPAAFPSP</sequence>
<dbReference type="AlphaFoldDB" id="Q8TV14"/>
<comment type="subcellular location">
    <subcellularLocation>
        <location evidence="1">Cell membrane</location>
        <topology evidence="1">Multi-pass membrane protein</topology>
    </subcellularLocation>
</comment>